<proteinExistence type="predicted"/>
<keyword evidence="1" id="KW-0433">Leucine-rich repeat</keyword>
<dbReference type="InterPro" id="IPR032675">
    <property type="entry name" value="LRR_dom_sf"/>
</dbReference>
<name>T1JC41_STRMM</name>
<dbReference type="PANTHER" id="PTHR24369">
    <property type="entry name" value="ANTIGEN BSP, PUTATIVE-RELATED"/>
    <property type="match status" value="1"/>
</dbReference>
<dbReference type="eggNOG" id="KOG0619">
    <property type="taxonomic scope" value="Eukaryota"/>
</dbReference>
<dbReference type="Pfam" id="PF13306">
    <property type="entry name" value="LRR_5"/>
    <property type="match status" value="2"/>
</dbReference>
<dbReference type="EMBL" id="JH432058">
    <property type="status" value="NOT_ANNOTATED_CDS"/>
    <property type="molecule type" value="Genomic_DNA"/>
</dbReference>
<organism evidence="3 4">
    <name type="scientific">Strigamia maritima</name>
    <name type="common">European centipede</name>
    <name type="synonym">Geophilus maritimus</name>
    <dbReference type="NCBI Taxonomy" id="126957"/>
    <lineage>
        <taxon>Eukaryota</taxon>
        <taxon>Metazoa</taxon>
        <taxon>Ecdysozoa</taxon>
        <taxon>Arthropoda</taxon>
        <taxon>Myriapoda</taxon>
        <taxon>Chilopoda</taxon>
        <taxon>Pleurostigmophora</taxon>
        <taxon>Geophilomorpha</taxon>
        <taxon>Linotaeniidae</taxon>
        <taxon>Strigamia</taxon>
    </lineage>
</organism>
<dbReference type="Gene3D" id="3.80.10.10">
    <property type="entry name" value="Ribonuclease Inhibitor"/>
    <property type="match status" value="4"/>
</dbReference>
<reference evidence="3" key="2">
    <citation type="submission" date="2015-02" db="UniProtKB">
        <authorList>
            <consortium name="EnsemblMetazoa"/>
        </authorList>
    </citation>
    <scope>IDENTIFICATION</scope>
</reference>
<dbReference type="EnsemblMetazoa" id="SMAR011349-RA">
    <property type="protein sequence ID" value="SMAR011349-PA"/>
    <property type="gene ID" value="SMAR011349"/>
</dbReference>
<dbReference type="SUPFAM" id="SSF52047">
    <property type="entry name" value="RNI-like"/>
    <property type="match status" value="1"/>
</dbReference>
<evidence type="ECO:0000313" key="3">
    <source>
        <dbReference type="EnsemblMetazoa" id="SMAR011349-PA"/>
    </source>
</evidence>
<keyword evidence="2" id="KW-0677">Repeat</keyword>
<sequence length="521" mass="59416">MQLLQLSNLYIRQVGTKKPKKMNLDNFSQSRSEMSNIHWILSFYTLITCVSSERHTQMCESPEPQFFSCHINSTFHSLSRVPFDALYMVVTIEEKFHTLEEKPFEKFMLLQVLNIASSGLQILSNSAFDGLSNLATLTVRGRVSVIENNSFKPCHSLRRLDLANNEIFQIFYLAIALEHLVNLETLILTHNPLESISIYALSPLSQSSIVNLDLTDCQLSYIGHAALSNLTHLIRLSMSHNPITQSNLENALNNISTNLKVLRLAHLNLTYLPLEAMRWISDLEELSLTHHEIKLIDSGDASVPLMAHLHKLNLSYGALSTIDESVFVNWPSLQTLDLSYNNLLHIPFDSIGHHGPIVLDNLTYLDLSHNQIVVKPDPVNFSLIAPNLIFLQLSYNNITYNPIQYEKLKKLETLHLNHNLVIPWHRSLISDSDFSLMALYVDNNQLTSVTPAMLSDFGVLRYLSLHNNPFACITCQVYELAKWMNKTSTHLIDTNNIKCIKPKRELVMLMTEPFYCNITKM</sequence>
<dbReference type="HOGENOM" id="CLU_523086_0_0_1"/>
<protein>
    <recommendedName>
        <fullName evidence="5">LRRCT domain-containing protein</fullName>
    </recommendedName>
</protein>
<dbReference type="PRINTS" id="PR00019">
    <property type="entry name" value="LEURICHRPT"/>
</dbReference>
<evidence type="ECO:0008006" key="5">
    <source>
        <dbReference type="Google" id="ProtNLM"/>
    </source>
</evidence>
<evidence type="ECO:0000256" key="2">
    <source>
        <dbReference type="ARBA" id="ARBA00022737"/>
    </source>
</evidence>
<reference evidence="4" key="1">
    <citation type="submission" date="2011-05" db="EMBL/GenBank/DDBJ databases">
        <authorList>
            <person name="Richards S.R."/>
            <person name="Qu J."/>
            <person name="Jiang H."/>
            <person name="Jhangiani S.N."/>
            <person name="Agravi P."/>
            <person name="Goodspeed R."/>
            <person name="Gross S."/>
            <person name="Mandapat C."/>
            <person name="Jackson L."/>
            <person name="Mathew T."/>
            <person name="Pu L."/>
            <person name="Thornton R."/>
            <person name="Saada N."/>
            <person name="Wilczek-Boney K.B."/>
            <person name="Lee S."/>
            <person name="Kovar C."/>
            <person name="Wu Y."/>
            <person name="Scherer S.E."/>
            <person name="Worley K.C."/>
            <person name="Muzny D.M."/>
            <person name="Gibbs R."/>
        </authorList>
    </citation>
    <scope>NUCLEOTIDE SEQUENCE</scope>
    <source>
        <strain evidence="4">Brora</strain>
    </source>
</reference>
<evidence type="ECO:0000256" key="1">
    <source>
        <dbReference type="ARBA" id="ARBA00022614"/>
    </source>
</evidence>
<keyword evidence="4" id="KW-1185">Reference proteome</keyword>
<dbReference type="GO" id="GO:0005886">
    <property type="term" value="C:plasma membrane"/>
    <property type="evidence" value="ECO:0007669"/>
    <property type="project" value="TreeGrafter"/>
</dbReference>
<dbReference type="PROSITE" id="PS51450">
    <property type="entry name" value="LRR"/>
    <property type="match status" value="3"/>
</dbReference>
<dbReference type="AlphaFoldDB" id="T1JC41"/>
<evidence type="ECO:0000313" key="4">
    <source>
        <dbReference type="Proteomes" id="UP000014500"/>
    </source>
</evidence>
<dbReference type="InterPro" id="IPR050541">
    <property type="entry name" value="LRR_TM_domain-containing"/>
</dbReference>
<dbReference type="InterPro" id="IPR003591">
    <property type="entry name" value="Leu-rich_rpt_typical-subtyp"/>
</dbReference>
<dbReference type="STRING" id="126957.T1JC41"/>
<dbReference type="InterPro" id="IPR001611">
    <property type="entry name" value="Leu-rich_rpt"/>
</dbReference>
<dbReference type="InterPro" id="IPR026906">
    <property type="entry name" value="LRR_5"/>
</dbReference>
<dbReference type="Proteomes" id="UP000014500">
    <property type="component" value="Unassembled WGS sequence"/>
</dbReference>
<dbReference type="PhylomeDB" id="T1JC41"/>
<dbReference type="SMART" id="SM00369">
    <property type="entry name" value="LRR_TYP"/>
    <property type="match status" value="8"/>
</dbReference>
<dbReference type="Pfam" id="PF13855">
    <property type="entry name" value="LRR_8"/>
    <property type="match status" value="1"/>
</dbReference>
<accession>T1JC41</accession>
<dbReference type="OMA" id="FSCHINS"/>
<dbReference type="SMART" id="SM00365">
    <property type="entry name" value="LRR_SD22"/>
    <property type="match status" value="4"/>
</dbReference>
<dbReference type="PANTHER" id="PTHR24369:SF211">
    <property type="entry name" value="LEUCINE-RICH REPEAT-CONTAINING PROTEIN 15-LIKE"/>
    <property type="match status" value="1"/>
</dbReference>